<evidence type="ECO:0000313" key="2">
    <source>
        <dbReference type="EMBL" id="CEL70546.1"/>
    </source>
</evidence>
<accession>A0A0F7UNF5</accession>
<protein>
    <submittedName>
        <fullName evidence="2">Uncharacterized protein</fullName>
    </submittedName>
</protein>
<reference evidence="2" key="1">
    <citation type="journal article" date="2015" name="PLoS ONE">
        <title>Comprehensive Evaluation of Toxoplasma gondii VEG and Neospora caninum LIV Genomes with Tachyzoite Stage Transcriptome and Proteome Defines Novel Transcript Features.</title>
        <authorList>
            <person name="Ramaprasad A."/>
            <person name="Mourier T."/>
            <person name="Naeem R."/>
            <person name="Malas T.B."/>
            <person name="Moussa E."/>
            <person name="Panigrahi A."/>
            <person name="Vermont S.J."/>
            <person name="Otto T.D."/>
            <person name="Wastling J."/>
            <person name="Pain A."/>
        </authorList>
    </citation>
    <scope>NUCLEOTIDE SEQUENCE</scope>
    <source>
        <strain evidence="2">Liverpool</strain>
    </source>
</reference>
<dbReference type="AlphaFoldDB" id="A0A0F7UNF5"/>
<feature type="chain" id="PRO_5002523303" evidence="1">
    <location>
        <begin position="19"/>
        <end position="98"/>
    </location>
</feature>
<evidence type="ECO:0000256" key="1">
    <source>
        <dbReference type="SAM" id="SignalP"/>
    </source>
</evidence>
<keyword evidence="1" id="KW-0732">Signal</keyword>
<gene>
    <name evidence="2" type="ORF">BN1204_062300</name>
</gene>
<dbReference type="EMBL" id="LN714487">
    <property type="protein sequence ID" value="CEL70546.1"/>
    <property type="molecule type" value="Genomic_DNA"/>
</dbReference>
<sequence length="98" mass="11001">MAHVCGVLPIFYVPLLLLLEIRGNLDYVSRVLGALASEGDFHAPSPKIDRIVNQMETYIRENPGSELMSFIGEKAETTNKKYLMYGVIYYGGKMASQR</sequence>
<proteinExistence type="predicted"/>
<name>A0A0F7UNF5_NEOCL</name>
<organism evidence="2">
    <name type="scientific">Neospora caninum (strain Liverpool)</name>
    <dbReference type="NCBI Taxonomy" id="572307"/>
    <lineage>
        <taxon>Eukaryota</taxon>
        <taxon>Sar</taxon>
        <taxon>Alveolata</taxon>
        <taxon>Apicomplexa</taxon>
        <taxon>Conoidasida</taxon>
        <taxon>Coccidia</taxon>
        <taxon>Eucoccidiorida</taxon>
        <taxon>Eimeriorina</taxon>
        <taxon>Sarcocystidae</taxon>
        <taxon>Neospora</taxon>
    </lineage>
</organism>
<feature type="signal peptide" evidence="1">
    <location>
        <begin position="1"/>
        <end position="18"/>
    </location>
</feature>